<dbReference type="GO" id="GO:0005886">
    <property type="term" value="C:plasma membrane"/>
    <property type="evidence" value="ECO:0007669"/>
    <property type="project" value="UniProtKB-SubCell"/>
</dbReference>
<sequence>MNTILEHFSQFLFAQRKWIVLLWLGLILLAILNLGLNPHQNEETELSGASGTEAAEVVKILRTEFASRLGSSAALVLENSVFAETLAQDLKAHFPLLSRVKEISSRKKHQYRLFLLEFRPDLRLPEAQAQTGPLRKYLADWSKRHSGKIWLTGNTAFQYDAHQEGRKDSHRGESIALLLSFLILVLNFGALTAAFLPLLMGASTLILLNSLLKLPGFSVNPVSRILTGLVGLALAIDYSLFLVSRFREERQAGHTIEESLRITLALAGETILFSALIMFCSIAVLLIPDVSLSRAVMQGILLVILISLGNALLVLPALLALGEPYLDRPRFLSRWIAKIDSYPFWKKFSEQITAHPGRYFMLSLLLLGIFAWPVTRMKLWEPVQAVAPRNSESMEGYLRLQADGWGGEILPVILVLKAPPGKTVFDPAVLLALDRLSQDLLAQPFVSEVKGLMSWSPGFESRDYLALYNTLGAFGLLSRPDPRFASLVNQSSGNHLTLIQVLPKDPMELDDTRKILNFTRNYAQEHPELKLLSGGVVARVQDFTHELYRQTPLILGLVFGSIYLLLFAAMRTLILPIKAAIMNFLPILSAFGLLTLVFQDGWFSSVLHTPVNGAVTNIVPLVLFCIIFGLSMDYEVLILSRISENYHRHGQVREAIVEGLARSGSVITGAVFILLGVFIPGIFSSSPQTQEICLGISAAILLDATVVRLLLVPSFMMLLGRWNWWRPGKK</sequence>
<evidence type="ECO:0000256" key="6">
    <source>
        <dbReference type="SAM" id="Phobius"/>
    </source>
</evidence>
<feature type="transmembrane region" description="Helical" evidence="6">
    <location>
        <begin position="175"/>
        <end position="202"/>
    </location>
</feature>
<comment type="subcellular location">
    <subcellularLocation>
        <location evidence="1">Cell membrane</location>
        <topology evidence="1">Multi-pass membrane protein</topology>
    </subcellularLocation>
</comment>
<feature type="transmembrane region" description="Helical" evidence="6">
    <location>
        <begin position="264"/>
        <end position="287"/>
    </location>
</feature>
<evidence type="ECO:0000256" key="4">
    <source>
        <dbReference type="ARBA" id="ARBA00022989"/>
    </source>
</evidence>
<feature type="transmembrane region" description="Helical" evidence="6">
    <location>
        <begin position="580"/>
        <end position="598"/>
    </location>
</feature>
<accession>A0A2M7G8Q4</accession>
<feature type="transmembrane region" description="Helical" evidence="6">
    <location>
        <begin position="618"/>
        <end position="639"/>
    </location>
</feature>
<dbReference type="InterPro" id="IPR050545">
    <property type="entry name" value="Mycobact_MmpL"/>
</dbReference>
<feature type="domain" description="SSD" evidence="7">
    <location>
        <begin position="575"/>
        <end position="717"/>
    </location>
</feature>
<proteinExistence type="predicted"/>
<evidence type="ECO:0000256" key="5">
    <source>
        <dbReference type="ARBA" id="ARBA00023136"/>
    </source>
</evidence>
<dbReference type="Gene3D" id="1.20.1640.10">
    <property type="entry name" value="Multidrug efflux transporter AcrB transmembrane domain"/>
    <property type="match status" value="2"/>
</dbReference>
<keyword evidence="3 6" id="KW-0812">Transmembrane</keyword>
<protein>
    <recommendedName>
        <fullName evidence="7">SSD domain-containing protein</fullName>
    </recommendedName>
</protein>
<dbReference type="Pfam" id="PF03176">
    <property type="entry name" value="MMPL"/>
    <property type="match status" value="2"/>
</dbReference>
<feature type="transmembrane region" description="Helical" evidence="6">
    <location>
        <begin position="222"/>
        <end position="243"/>
    </location>
</feature>
<keyword evidence="4 6" id="KW-1133">Transmembrane helix</keyword>
<keyword evidence="2" id="KW-1003">Cell membrane</keyword>
<dbReference type="SUPFAM" id="SSF82866">
    <property type="entry name" value="Multidrug efflux transporter AcrB transmembrane domain"/>
    <property type="match status" value="2"/>
</dbReference>
<dbReference type="AlphaFoldDB" id="A0A2M7G8Q4"/>
<evidence type="ECO:0000256" key="3">
    <source>
        <dbReference type="ARBA" id="ARBA00022692"/>
    </source>
</evidence>
<evidence type="ECO:0000256" key="1">
    <source>
        <dbReference type="ARBA" id="ARBA00004651"/>
    </source>
</evidence>
<comment type="caution">
    <text evidence="8">The sequence shown here is derived from an EMBL/GenBank/DDBJ whole genome shotgun (WGS) entry which is preliminary data.</text>
</comment>
<keyword evidence="5 6" id="KW-0472">Membrane</keyword>
<gene>
    <name evidence="8" type="ORF">COW36_05435</name>
</gene>
<feature type="transmembrane region" description="Helical" evidence="6">
    <location>
        <begin position="695"/>
        <end position="720"/>
    </location>
</feature>
<dbReference type="PROSITE" id="PS50156">
    <property type="entry name" value="SSD"/>
    <property type="match status" value="1"/>
</dbReference>
<dbReference type="Proteomes" id="UP000231019">
    <property type="component" value="Unassembled WGS sequence"/>
</dbReference>
<evidence type="ECO:0000313" key="9">
    <source>
        <dbReference type="Proteomes" id="UP000231019"/>
    </source>
</evidence>
<evidence type="ECO:0000256" key="2">
    <source>
        <dbReference type="ARBA" id="ARBA00022475"/>
    </source>
</evidence>
<dbReference type="InterPro" id="IPR000731">
    <property type="entry name" value="SSD"/>
</dbReference>
<dbReference type="EMBL" id="PFFQ01000013">
    <property type="protein sequence ID" value="PIW18211.1"/>
    <property type="molecule type" value="Genomic_DNA"/>
</dbReference>
<feature type="transmembrane region" description="Helical" evidence="6">
    <location>
        <begin position="356"/>
        <end position="374"/>
    </location>
</feature>
<feature type="transmembrane region" description="Helical" evidence="6">
    <location>
        <begin position="18"/>
        <end position="36"/>
    </location>
</feature>
<name>A0A2M7G8Q4_9BACT</name>
<feature type="transmembrane region" description="Helical" evidence="6">
    <location>
        <begin position="660"/>
        <end position="683"/>
    </location>
</feature>
<feature type="transmembrane region" description="Helical" evidence="6">
    <location>
        <begin position="299"/>
        <end position="321"/>
    </location>
</feature>
<evidence type="ECO:0000313" key="8">
    <source>
        <dbReference type="EMBL" id="PIW18211.1"/>
    </source>
</evidence>
<dbReference type="InterPro" id="IPR004869">
    <property type="entry name" value="MMPL_dom"/>
</dbReference>
<evidence type="ECO:0000259" key="7">
    <source>
        <dbReference type="PROSITE" id="PS50156"/>
    </source>
</evidence>
<reference evidence="8 9" key="1">
    <citation type="submission" date="2017-09" db="EMBL/GenBank/DDBJ databases">
        <title>Depth-based differentiation of microbial function through sediment-hosted aquifers and enrichment of novel symbionts in the deep terrestrial subsurface.</title>
        <authorList>
            <person name="Probst A.J."/>
            <person name="Ladd B."/>
            <person name="Jarett J.K."/>
            <person name="Geller-Mcgrath D.E."/>
            <person name="Sieber C.M."/>
            <person name="Emerson J.B."/>
            <person name="Anantharaman K."/>
            <person name="Thomas B.C."/>
            <person name="Malmstrom R."/>
            <person name="Stieglmeier M."/>
            <person name="Klingl A."/>
            <person name="Woyke T."/>
            <person name="Ryan C.M."/>
            <person name="Banfield J.F."/>
        </authorList>
    </citation>
    <scope>NUCLEOTIDE SEQUENCE [LARGE SCALE GENOMIC DNA]</scope>
    <source>
        <strain evidence="8">CG17_big_fil_post_rev_8_21_14_2_50_48_46</strain>
    </source>
</reference>
<feature type="transmembrane region" description="Helical" evidence="6">
    <location>
        <begin position="553"/>
        <end position="573"/>
    </location>
</feature>
<organism evidence="8 9">
    <name type="scientific">bacterium (Candidatus Blackallbacteria) CG17_big_fil_post_rev_8_21_14_2_50_48_46</name>
    <dbReference type="NCBI Taxonomy" id="2014261"/>
    <lineage>
        <taxon>Bacteria</taxon>
        <taxon>Candidatus Blackallbacteria</taxon>
    </lineage>
</organism>
<dbReference type="PANTHER" id="PTHR33406:SF13">
    <property type="entry name" value="MEMBRANE PROTEIN YDFJ"/>
    <property type="match status" value="1"/>
</dbReference>
<dbReference type="PANTHER" id="PTHR33406">
    <property type="entry name" value="MEMBRANE PROTEIN MJ1562-RELATED"/>
    <property type="match status" value="1"/>
</dbReference>